<proteinExistence type="predicted"/>
<keyword evidence="2" id="KW-1003">Cell membrane</keyword>
<accession>A0A1T0CKE8</accession>
<evidence type="ECO:0000313" key="8">
    <source>
        <dbReference type="EMBL" id="OOS22836.1"/>
    </source>
</evidence>
<reference evidence="8 9" key="1">
    <citation type="submission" date="2017-02" db="EMBL/GenBank/DDBJ databases">
        <title>Draft genome sequence of Moraxella lincolnii CCUG 9405T type strain.</title>
        <authorList>
            <person name="Salva-Serra F."/>
            <person name="Engstrom-Jakobsson H."/>
            <person name="Thorell K."/>
            <person name="Jaen-Luchoro D."/>
            <person name="Gonzales-Siles L."/>
            <person name="Karlsson R."/>
            <person name="Yazdan S."/>
            <person name="Boulund F."/>
            <person name="Johnning A."/>
            <person name="Engstrand L."/>
            <person name="Kristiansson E."/>
            <person name="Moore E."/>
        </authorList>
    </citation>
    <scope>NUCLEOTIDE SEQUENCE [LARGE SCALE GENOMIC DNA]</scope>
    <source>
        <strain evidence="8 9">CCUG 9405</strain>
    </source>
</reference>
<dbReference type="PANTHER" id="PTHR36115">
    <property type="entry name" value="PROLINE-RICH ANTIGEN HOMOLOG-RELATED"/>
    <property type="match status" value="1"/>
</dbReference>
<feature type="transmembrane region" description="Helical" evidence="6">
    <location>
        <begin position="48"/>
        <end position="71"/>
    </location>
</feature>
<feature type="transmembrane region" description="Helical" evidence="6">
    <location>
        <begin position="104"/>
        <end position="123"/>
    </location>
</feature>
<evidence type="ECO:0000256" key="3">
    <source>
        <dbReference type="ARBA" id="ARBA00022692"/>
    </source>
</evidence>
<evidence type="ECO:0000256" key="2">
    <source>
        <dbReference type="ARBA" id="ARBA00022475"/>
    </source>
</evidence>
<feature type="transmembrane region" description="Helical" evidence="6">
    <location>
        <begin position="12"/>
        <end position="36"/>
    </location>
</feature>
<dbReference type="PANTHER" id="PTHR36115:SF4">
    <property type="entry name" value="MEMBRANE PROTEIN"/>
    <property type="match status" value="1"/>
</dbReference>
<comment type="subcellular location">
    <subcellularLocation>
        <location evidence="1">Cell membrane</location>
        <topology evidence="1">Multi-pass membrane protein</topology>
    </subcellularLocation>
</comment>
<dbReference type="AlphaFoldDB" id="A0A1T0CKE8"/>
<dbReference type="RefSeq" id="WP_078306256.1">
    <property type="nucleotide sequence ID" value="NZ_MUYT01000001.1"/>
</dbReference>
<keyword evidence="9" id="KW-1185">Reference proteome</keyword>
<comment type="caution">
    <text evidence="8">The sequence shown here is derived from an EMBL/GenBank/DDBJ whole genome shotgun (WGS) entry which is preliminary data.</text>
</comment>
<keyword evidence="5 6" id="KW-0472">Membrane</keyword>
<dbReference type="OrthoDB" id="9793824at2"/>
<dbReference type="GO" id="GO:0005886">
    <property type="term" value="C:plasma membrane"/>
    <property type="evidence" value="ECO:0007669"/>
    <property type="project" value="UniProtKB-SubCell"/>
</dbReference>
<dbReference type="Pfam" id="PF06271">
    <property type="entry name" value="RDD"/>
    <property type="match status" value="1"/>
</dbReference>
<feature type="domain" description="RDD" evidence="7">
    <location>
        <begin position="9"/>
        <end position="136"/>
    </location>
</feature>
<evidence type="ECO:0000256" key="1">
    <source>
        <dbReference type="ARBA" id="ARBA00004651"/>
    </source>
</evidence>
<evidence type="ECO:0000256" key="5">
    <source>
        <dbReference type="ARBA" id="ARBA00023136"/>
    </source>
</evidence>
<name>A0A1T0CKE8_9GAMM</name>
<dbReference type="EMBL" id="MUYT01000001">
    <property type="protein sequence ID" value="OOS22836.1"/>
    <property type="molecule type" value="Genomic_DNA"/>
</dbReference>
<sequence>MNDNTHYTYAGFGVRLLATIIDAIIMMLVIFPIMYAIYGDAYFTSESLYLGVIDFLINTVLPFVGSVFMWIKFAGTPGKLIFNLKVLDEKTGNHITPTQGIIRYFGYLVSAVVFCLGYFWVIFDKKNQSWHDKMAKTVVVKAS</sequence>
<evidence type="ECO:0000256" key="6">
    <source>
        <dbReference type="SAM" id="Phobius"/>
    </source>
</evidence>
<gene>
    <name evidence="8" type="ORF">B0682_01125</name>
</gene>
<evidence type="ECO:0000256" key="4">
    <source>
        <dbReference type="ARBA" id="ARBA00022989"/>
    </source>
</evidence>
<keyword evidence="4 6" id="KW-1133">Transmembrane helix</keyword>
<protein>
    <recommendedName>
        <fullName evidence="7">RDD domain-containing protein</fullName>
    </recommendedName>
</protein>
<keyword evidence="3 6" id="KW-0812">Transmembrane</keyword>
<dbReference type="Proteomes" id="UP000191094">
    <property type="component" value="Unassembled WGS sequence"/>
</dbReference>
<evidence type="ECO:0000313" key="9">
    <source>
        <dbReference type="Proteomes" id="UP000191094"/>
    </source>
</evidence>
<evidence type="ECO:0000259" key="7">
    <source>
        <dbReference type="Pfam" id="PF06271"/>
    </source>
</evidence>
<organism evidence="8 9">
    <name type="scientific">Lwoffella lincolnii</name>
    <dbReference type="NCBI Taxonomy" id="90241"/>
    <lineage>
        <taxon>Bacteria</taxon>
        <taxon>Pseudomonadati</taxon>
        <taxon>Pseudomonadota</taxon>
        <taxon>Gammaproteobacteria</taxon>
        <taxon>Moraxellales</taxon>
        <taxon>Moraxellaceae</taxon>
        <taxon>Lwoffella</taxon>
    </lineage>
</organism>
<dbReference type="InterPro" id="IPR051791">
    <property type="entry name" value="Pra-immunoreactive"/>
</dbReference>
<dbReference type="InterPro" id="IPR010432">
    <property type="entry name" value="RDD"/>
</dbReference>